<evidence type="ECO:0000313" key="4">
    <source>
        <dbReference type="Proteomes" id="UP000626109"/>
    </source>
</evidence>
<sequence length="184" mass="20113">VQVGLRRRLGVEMLPLQFVDATGMDIFTVIVPSDAQMTTIKGVLCFSEAPGVDYTHRPAPAPASPALAPAMSSSRVGSSAATAAAAAKEDESAEGQVQGKTVRQWEAEQELLFPGQPKLPPGWLRIKSRKGEVYFWNRQSQKASFELPEMPLPPGWKQHVSKTTGKSYYFHAAGRKSVFDRPTE</sequence>
<dbReference type="AlphaFoldDB" id="A0A813I7N4"/>
<protein>
    <recommendedName>
        <fullName evidence="2">WW domain-containing protein</fullName>
    </recommendedName>
</protein>
<feature type="non-terminal residue" evidence="3">
    <location>
        <position position="184"/>
    </location>
</feature>
<proteinExistence type="predicted"/>
<accession>A0A813I7N4</accession>
<dbReference type="PROSITE" id="PS50020">
    <property type="entry name" value="WW_DOMAIN_2"/>
    <property type="match status" value="2"/>
</dbReference>
<feature type="domain" description="WW" evidence="2">
    <location>
        <begin position="117"/>
        <end position="150"/>
    </location>
</feature>
<comment type="caution">
    <text evidence="3">The sequence shown here is derived from an EMBL/GenBank/DDBJ whole genome shotgun (WGS) entry which is preliminary data.</text>
</comment>
<gene>
    <name evidence="3" type="ORF">PGLA2088_LOCUS4886</name>
</gene>
<dbReference type="Proteomes" id="UP000626109">
    <property type="component" value="Unassembled WGS sequence"/>
</dbReference>
<feature type="domain" description="WW" evidence="2">
    <location>
        <begin position="150"/>
        <end position="184"/>
    </location>
</feature>
<evidence type="ECO:0000256" key="1">
    <source>
        <dbReference type="SAM" id="MobiDB-lite"/>
    </source>
</evidence>
<organism evidence="3 4">
    <name type="scientific">Polarella glacialis</name>
    <name type="common">Dinoflagellate</name>
    <dbReference type="NCBI Taxonomy" id="89957"/>
    <lineage>
        <taxon>Eukaryota</taxon>
        <taxon>Sar</taxon>
        <taxon>Alveolata</taxon>
        <taxon>Dinophyceae</taxon>
        <taxon>Suessiales</taxon>
        <taxon>Suessiaceae</taxon>
        <taxon>Polarella</taxon>
    </lineage>
</organism>
<feature type="region of interest" description="Disordered" evidence="1">
    <location>
        <begin position="81"/>
        <end position="101"/>
    </location>
</feature>
<dbReference type="EMBL" id="CAJNNW010004539">
    <property type="protein sequence ID" value="CAE8646523.1"/>
    <property type="molecule type" value="Genomic_DNA"/>
</dbReference>
<dbReference type="InterPro" id="IPR036020">
    <property type="entry name" value="WW_dom_sf"/>
</dbReference>
<reference evidence="3" key="1">
    <citation type="submission" date="2021-02" db="EMBL/GenBank/DDBJ databases">
        <authorList>
            <person name="Dougan E. K."/>
            <person name="Rhodes N."/>
            <person name="Thang M."/>
            <person name="Chan C."/>
        </authorList>
    </citation>
    <scope>NUCLEOTIDE SEQUENCE</scope>
</reference>
<dbReference type="SMART" id="SM00456">
    <property type="entry name" value="WW"/>
    <property type="match status" value="2"/>
</dbReference>
<dbReference type="CDD" id="cd00201">
    <property type="entry name" value="WW"/>
    <property type="match status" value="2"/>
</dbReference>
<evidence type="ECO:0000259" key="2">
    <source>
        <dbReference type="PROSITE" id="PS50020"/>
    </source>
</evidence>
<dbReference type="InterPro" id="IPR001202">
    <property type="entry name" value="WW_dom"/>
</dbReference>
<evidence type="ECO:0000313" key="3">
    <source>
        <dbReference type="EMBL" id="CAE8646523.1"/>
    </source>
</evidence>
<dbReference type="SUPFAM" id="SSF51045">
    <property type="entry name" value="WW domain"/>
    <property type="match status" value="2"/>
</dbReference>
<dbReference type="Pfam" id="PF00397">
    <property type="entry name" value="WW"/>
    <property type="match status" value="1"/>
</dbReference>
<dbReference type="Gene3D" id="2.20.70.10">
    <property type="match status" value="2"/>
</dbReference>
<name>A0A813I7N4_POLGL</name>